<accession>A0A1D8B4I5</accession>
<evidence type="ECO:0008006" key="3">
    <source>
        <dbReference type="Google" id="ProtNLM"/>
    </source>
</evidence>
<organism evidence="1 2">
    <name type="scientific">Pauljensenia hongkongensis</name>
    <dbReference type="NCBI Taxonomy" id="178339"/>
    <lineage>
        <taxon>Bacteria</taxon>
        <taxon>Bacillati</taxon>
        <taxon>Actinomycetota</taxon>
        <taxon>Actinomycetes</taxon>
        <taxon>Actinomycetales</taxon>
        <taxon>Actinomycetaceae</taxon>
        <taxon>Pauljensenia</taxon>
    </lineage>
</organism>
<dbReference type="EMBL" id="CP017298">
    <property type="protein sequence ID" value="AOS48057.1"/>
    <property type="molecule type" value="Genomic_DNA"/>
</dbReference>
<dbReference type="PANTHER" id="PTHR38567:SF1">
    <property type="entry name" value="DUF4291 DOMAIN-CONTAINING PROTEIN"/>
    <property type="match status" value="1"/>
</dbReference>
<proteinExistence type="predicted"/>
<keyword evidence="2" id="KW-1185">Reference proteome</keyword>
<gene>
    <name evidence="1" type="ORF">BH719_07620</name>
</gene>
<dbReference type="InterPro" id="IPR025633">
    <property type="entry name" value="DUF4291"/>
</dbReference>
<reference evidence="1 2" key="1">
    <citation type="submission" date="2016-09" db="EMBL/GenBank/DDBJ databases">
        <title>Complete genome sequence of Actinomyces hongkongensis HKU8.</title>
        <authorList>
            <person name="Gao Y.-X."/>
            <person name="Zhou Y.-Y."/>
            <person name="Xie Y."/>
            <person name="Wang M."/>
            <person name="Wang S.-J."/>
            <person name="Shen S.-G."/>
        </authorList>
    </citation>
    <scope>NUCLEOTIDE SEQUENCE [LARGE SCALE GENOMIC DNA]</scope>
    <source>
        <strain evidence="1 2">HKU8</strain>
    </source>
</reference>
<evidence type="ECO:0000313" key="2">
    <source>
        <dbReference type="Proteomes" id="UP000095214"/>
    </source>
</evidence>
<protein>
    <recommendedName>
        <fullName evidence="3">DUF4291 domain-containing protein</fullName>
    </recommendedName>
</protein>
<sequence length="192" mass="21054">MRQIRALYDATTITVYQAYSPAIADAALRAGAFVPPFKEERMTWIKPSFLWMMYRSGWGTKPGQERTLAVRITREGFEAALADACLSHFDPDVHSTRQAWSAAVAACPNRIQWDPERNASGDPLAHRSIQIGIGPARVGAYAHEWVVGISDVSDLVEALRLAPARLGELGPRERPYPLPAGLAQRIGASGPF</sequence>
<dbReference type="KEGG" id="phon:BH719_07620"/>
<name>A0A1D8B4I5_9ACTO</name>
<dbReference type="PANTHER" id="PTHR38567">
    <property type="entry name" value="DUF4291 DOMAIN-CONTAINING PROTEIN"/>
    <property type="match status" value="1"/>
</dbReference>
<dbReference type="STRING" id="178339.BH719_07620"/>
<dbReference type="Proteomes" id="UP000095214">
    <property type="component" value="Chromosome"/>
</dbReference>
<dbReference type="AlphaFoldDB" id="A0A1D8B4I5"/>
<evidence type="ECO:0000313" key="1">
    <source>
        <dbReference type="EMBL" id="AOS48057.1"/>
    </source>
</evidence>
<dbReference type="Pfam" id="PF14124">
    <property type="entry name" value="DUF4291"/>
    <property type="match status" value="1"/>
</dbReference>
<dbReference type="OrthoDB" id="65842at2"/>